<accession>A0A0K8MD40</accession>
<dbReference type="Pfam" id="PF14559">
    <property type="entry name" value="TPR_19"/>
    <property type="match status" value="1"/>
</dbReference>
<evidence type="ECO:0000313" key="8">
    <source>
        <dbReference type="Proteomes" id="UP000036771"/>
    </source>
</evidence>
<evidence type="ECO:0000259" key="6">
    <source>
        <dbReference type="Pfam" id="PF00263"/>
    </source>
</evidence>
<dbReference type="PROSITE" id="PS50005">
    <property type="entry name" value="TPR"/>
    <property type="match status" value="1"/>
</dbReference>
<feature type="domain" description="Type II/III secretion system secretin-like" evidence="6">
    <location>
        <begin position="413"/>
        <end position="567"/>
    </location>
</feature>
<reference evidence="7 8" key="1">
    <citation type="submission" date="2015-03" db="EMBL/GenBank/DDBJ databases">
        <title>Caedibacter varicaedens, whole genome shotgun sequence.</title>
        <authorList>
            <person name="Suzuki H."/>
            <person name="Dapper A.L."/>
            <person name="Gibson A.K."/>
            <person name="Jackson C."/>
            <person name="Lee H."/>
            <person name="Pejaver V.R."/>
            <person name="Doak T."/>
            <person name="Lynch M."/>
        </authorList>
    </citation>
    <scope>NUCLEOTIDE SEQUENCE [LARGE SCALE GENOMIC DNA]</scope>
</reference>
<proteinExistence type="inferred from homology"/>
<evidence type="ECO:0000256" key="4">
    <source>
        <dbReference type="PROSITE-ProRule" id="PRU00339"/>
    </source>
</evidence>
<gene>
    <name evidence="7" type="ORF">Cva_00454</name>
</gene>
<dbReference type="SUPFAM" id="SSF48452">
    <property type="entry name" value="TPR-like"/>
    <property type="match status" value="1"/>
</dbReference>
<dbReference type="OrthoDB" id="9775455at2"/>
<keyword evidence="2" id="KW-0732">Signal</keyword>
<dbReference type="Gene3D" id="1.25.40.10">
    <property type="entry name" value="Tetratricopeptide repeat domain"/>
    <property type="match status" value="1"/>
</dbReference>
<dbReference type="GO" id="GO:0009306">
    <property type="term" value="P:protein secretion"/>
    <property type="evidence" value="ECO:0007669"/>
    <property type="project" value="InterPro"/>
</dbReference>
<evidence type="ECO:0000256" key="3">
    <source>
        <dbReference type="ARBA" id="ARBA00023136"/>
    </source>
</evidence>
<keyword evidence="8" id="KW-1185">Reference proteome</keyword>
<comment type="similarity">
    <text evidence="5">Belongs to the bacterial secretin family.</text>
</comment>
<dbReference type="InterPro" id="IPR019734">
    <property type="entry name" value="TPR_rpt"/>
</dbReference>
<dbReference type="Pfam" id="PF00263">
    <property type="entry name" value="Secretin"/>
    <property type="match status" value="1"/>
</dbReference>
<evidence type="ECO:0000256" key="1">
    <source>
        <dbReference type="ARBA" id="ARBA00004370"/>
    </source>
</evidence>
<evidence type="ECO:0000313" key="7">
    <source>
        <dbReference type="EMBL" id="GAO97814.1"/>
    </source>
</evidence>
<dbReference type="Proteomes" id="UP000036771">
    <property type="component" value="Unassembled WGS sequence"/>
</dbReference>
<dbReference type="InterPro" id="IPR011990">
    <property type="entry name" value="TPR-like_helical_dom_sf"/>
</dbReference>
<protein>
    <submittedName>
        <fullName evidence="7">Cellulose synthase subunit BcsC</fullName>
    </submittedName>
</protein>
<evidence type="ECO:0000256" key="2">
    <source>
        <dbReference type="ARBA" id="ARBA00022729"/>
    </source>
</evidence>
<dbReference type="STRING" id="1629334.Cva_00454"/>
<dbReference type="GO" id="GO:0015627">
    <property type="term" value="C:type II protein secretion system complex"/>
    <property type="evidence" value="ECO:0007669"/>
    <property type="project" value="TreeGrafter"/>
</dbReference>
<dbReference type="GO" id="GO:0016020">
    <property type="term" value="C:membrane"/>
    <property type="evidence" value="ECO:0007669"/>
    <property type="project" value="UniProtKB-SubCell"/>
</dbReference>
<dbReference type="PANTHER" id="PTHR30332:SF24">
    <property type="entry name" value="SECRETIN GSPD-RELATED"/>
    <property type="match status" value="1"/>
</dbReference>
<dbReference type="AlphaFoldDB" id="A0A0K8MD40"/>
<sequence>MNDFNDKNFMCRALNTTILASAFLLISACSENQMGSNTENNSTHSKSIKQIVAEHKDKNTKKGEIAQGVDFMLAGNYDEAGTKFNHILTSDPTNGTVHLLNAINYQLKAKGGDIGQLDIAEAGLVQALKFNPTDALASLQLGRVKKSKKEYQKAQEEFANTLLLDPDNKQAIYELATTSYLMGDLKTARVAIERYLKAHPDKPEGLQSAAIIRAACGDSVAAKNALVKLKSIKDQDFRAKEAQRRVLDWKKLYDEGLITLAQAAPSTPPDVISTAPELVAPAADAAAAPPAAPPAAPVAGPGAKPTMVVIDALVMRSSEAGTTSKGNNILENFAVTLAPGTHLKARAKGSGNGPTNFENVNVFPTNAAAGVNIASTIAGGSQNPFSISRLFVQGVTFGSVQYSLNIANTDKLTIQVMDRPSVTTILGQKGEFFSGTEYILGLAGQFGGSITRTPVGIELVVTPTAYDPETDTVTLDIRMYGSLQNQDNPPADVTKTFAQFSVSRVYTTVNMKMGETIMLGGIQTRTDQQDKTGFPGLQDIPGVQYLFSNESTSSERKVVTFLITPRMAADAKKLTQIHLAKDNTKDRPILSELELRHKDWFVAPMPNWVTHYRMMDGLYRDFRTGDVPPIDWDQTDSLEEQLESLRTFFYY</sequence>
<evidence type="ECO:0000256" key="5">
    <source>
        <dbReference type="RuleBase" id="RU004003"/>
    </source>
</evidence>
<organism evidence="7 8">
    <name type="scientific">Caedimonas varicaedens</name>
    <dbReference type="NCBI Taxonomy" id="1629334"/>
    <lineage>
        <taxon>Bacteria</taxon>
        <taxon>Pseudomonadati</taxon>
        <taxon>Pseudomonadota</taxon>
        <taxon>Alphaproteobacteria</taxon>
        <taxon>Holosporales</taxon>
        <taxon>Caedimonadaceae</taxon>
        <taxon>Caedimonas</taxon>
    </lineage>
</organism>
<dbReference type="PANTHER" id="PTHR30332">
    <property type="entry name" value="PROBABLE GENERAL SECRETION PATHWAY PROTEIN D"/>
    <property type="match status" value="1"/>
</dbReference>
<keyword evidence="4" id="KW-0802">TPR repeat</keyword>
<dbReference type="InterPro" id="IPR050810">
    <property type="entry name" value="Bact_Secretion_Sys_Channel"/>
</dbReference>
<name>A0A0K8MD40_9PROT</name>
<comment type="caution">
    <text evidence="7">The sequence shown here is derived from an EMBL/GenBank/DDBJ whole genome shotgun (WGS) entry which is preliminary data.</text>
</comment>
<keyword evidence="3" id="KW-0472">Membrane</keyword>
<dbReference type="PROSITE" id="PS51257">
    <property type="entry name" value="PROKAR_LIPOPROTEIN"/>
    <property type="match status" value="1"/>
</dbReference>
<dbReference type="EMBL" id="BBVC01000019">
    <property type="protein sequence ID" value="GAO97814.1"/>
    <property type="molecule type" value="Genomic_DNA"/>
</dbReference>
<feature type="repeat" description="TPR" evidence="4">
    <location>
        <begin position="135"/>
        <end position="168"/>
    </location>
</feature>
<dbReference type="InterPro" id="IPR004846">
    <property type="entry name" value="T2SS/T3SS_dom"/>
</dbReference>
<comment type="subcellular location">
    <subcellularLocation>
        <location evidence="1">Membrane</location>
    </subcellularLocation>
</comment>